<evidence type="ECO:0000313" key="2">
    <source>
        <dbReference type="Proteomes" id="UP000249057"/>
    </source>
</evidence>
<organism evidence="1 2">
    <name type="scientific">Aspergillus brunneoviolaceus CBS 621.78</name>
    <dbReference type="NCBI Taxonomy" id="1450534"/>
    <lineage>
        <taxon>Eukaryota</taxon>
        <taxon>Fungi</taxon>
        <taxon>Dikarya</taxon>
        <taxon>Ascomycota</taxon>
        <taxon>Pezizomycotina</taxon>
        <taxon>Eurotiomycetes</taxon>
        <taxon>Eurotiomycetidae</taxon>
        <taxon>Eurotiales</taxon>
        <taxon>Aspergillaceae</taxon>
        <taxon>Aspergillus</taxon>
        <taxon>Aspergillus subgen. Circumdati</taxon>
    </lineage>
</organism>
<dbReference type="Proteomes" id="UP000249057">
    <property type="component" value="Unassembled WGS sequence"/>
</dbReference>
<name>A0ACD1FXT2_9EURO</name>
<sequence length="831" mass="93469">MPNSMLPREAWDSHLHCLDPQRFPFKPTRAYTPPPATLERMVQHRQTNKLMLVQASIEDGYEGFLAHLTECRRLYPSITIRGTICCDPELDRLTKEEFEQWHEVGARCIRIHGVYGQFRDQPELVRSQLRALAGSYGVRVLGWSISAQLPLPVWASLRPFLIEDKSMQDIILIADHNGCAEPDDIDTSDFRAFMDLLGSGRLYVKIGALYRRSPDDFLRMEPVIRAMAEQTPERIVWGSDWPHVVTGGGKLQVGDVDAELAALRGWLSEEAWRLMLVDNPQFLSPRGVSELKVLINTPGRSEKEATVVPAFVPYRTLPDPRSRKDELEHEVKPENVWVEDCAADGGSGVMATYRGYDPEFARKTEGELLKKIDRRILPLVLLIYLFNYLDRNSITQARVYGLQEDTHLKGAEYQTVISIFSVGYILMQVPSTMLMTKLRPSIYLPSCMIIWAIVSGCTAATHNVGSIMAVRFLLGFVEAPFFPGAIYFLSCWYTKKELGVRTALLVSGILLSNAFAGLITAGILTGMNHTTRLASWRWLFIIEGLATVVVALVAMAFLPDFPATTKWLTEAERIVAQARLAEDAGSENALEDEKVPLPRALIWAAKDVRTWIFACMQMATTATISFSHFFPTLIKEIGFSNNTVVLLLTSPPYVVGFFWAVGWGWWADKRQTRSIPAGVSEGVAILAAILLIAVPESQQWARYAFTFLICCGTYGVYATTYAWLSSTIVQPPAKRAVAIGIANTCANVASLFANYFWLDQYEPTYRVSWGCILAFECLGMACILTLRFLLRRANRRFEELTTTMEVNDGVAMQRLDQDSRRAILNGFRYVI</sequence>
<reference evidence="1" key="1">
    <citation type="submission" date="2018-02" db="EMBL/GenBank/DDBJ databases">
        <title>The genomes of Aspergillus section Nigri reveals drivers in fungal speciation.</title>
        <authorList>
            <consortium name="DOE Joint Genome Institute"/>
            <person name="Vesth T.C."/>
            <person name="Nybo J."/>
            <person name="Theobald S."/>
            <person name="Brandl J."/>
            <person name="Frisvad J.C."/>
            <person name="Nielsen K.F."/>
            <person name="Lyhne E.K."/>
            <person name="Kogle M.E."/>
            <person name="Kuo A."/>
            <person name="Riley R."/>
            <person name="Clum A."/>
            <person name="Nolan M."/>
            <person name="Lipzen A."/>
            <person name="Salamov A."/>
            <person name="Henrissat B."/>
            <person name="Wiebenga A."/>
            <person name="De vries R.P."/>
            <person name="Grigoriev I.V."/>
            <person name="Mortensen U.H."/>
            <person name="Andersen M.R."/>
            <person name="Baker S.E."/>
        </authorList>
    </citation>
    <scope>NUCLEOTIDE SEQUENCE</scope>
    <source>
        <strain evidence="1">CBS 621.78</strain>
    </source>
</reference>
<keyword evidence="2" id="KW-1185">Reference proteome</keyword>
<evidence type="ECO:0000313" key="1">
    <source>
        <dbReference type="EMBL" id="RAH41816.1"/>
    </source>
</evidence>
<proteinExistence type="predicted"/>
<protein>
    <submittedName>
        <fullName evidence="1">MFS general substrate transporter</fullName>
    </submittedName>
</protein>
<gene>
    <name evidence="1" type="ORF">BO95DRAFT_435400</name>
</gene>
<dbReference type="EMBL" id="KZ825382">
    <property type="protein sequence ID" value="RAH41816.1"/>
    <property type="molecule type" value="Genomic_DNA"/>
</dbReference>
<accession>A0ACD1FXT2</accession>